<dbReference type="SUPFAM" id="SSF52540">
    <property type="entry name" value="P-loop containing nucleoside triphosphate hydrolases"/>
    <property type="match status" value="1"/>
</dbReference>
<dbReference type="CDD" id="cd03214">
    <property type="entry name" value="ABC_Iron-Siderophores_B12_Hemin"/>
    <property type="match status" value="1"/>
</dbReference>
<gene>
    <name evidence="11" type="primary">yusV_1</name>
    <name evidence="11" type="ORF">ERS852572_02162</name>
</gene>
<dbReference type="InterPro" id="IPR017871">
    <property type="entry name" value="ABC_transporter-like_CS"/>
</dbReference>
<dbReference type="GO" id="GO:0005524">
    <property type="term" value="F:ATP binding"/>
    <property type="evidence" value="ECO:0007669"/>
    <property type="project" value="UniProtKB-KW"/>
</dbReference>
<organism evidence="11 12">
    <name type="scientific">Roseburia intestinalis</name>
    <dbReference type="NCBI Taxonomy" id="166486"/>
    <lineage>
        <taxon>Bacteria</taxon>
        <taxon>Bacillati</taxon>
        <taxon>Bacillota</taxon>
        <taxon>Clostridia</taxon>
        <taxon>Lachnospirales</taxon>
        <taxon>Lachnospiraceae</taxon>
        <taxon>Roseburia</taxon>
    </lineage>
</organism>
<keyword evidence="6 11" id="KW-0067">ATP-binding</keyword>
<dbReference type="PROSITE" id="PS50893">
    <property type="entry name" value="ABC_TRANSPORTER_2"/>
    <property type="match status" value="1"/>
</dbReference>
<dbReference type="InterPro" id="IPR027417">
    <property type="entry name" value="P-loop_NTPase"/>
</dbReference>
<dbReference type="InterPro" id="IPR003439">
    <property type="entry name" value="ABC_transporter-like_ATP-bd"/>
</dbReference>
<protein>
    <submittedName>
        <fullName evidence="11">Probable siderophore transport system ATP-binding protein YusV</fullName>
    </submittedName>
</protein>
<dbReference type="GO" id="GO:0005886">
    <property type="term" value="C:plasma membrane"/>
    <property type="evidence" value="ECO:0007669"/>
    <property type="project" value="UniProtKB-SubCell"/>
</dbReference>
<proteinExistence type="predicted"/>
<dbReference type="PANTHER" id="PTHR42771:SF4">
    <property type="entry name" value="IRON(3+)-HYDROXAMATE IMPORT ATP-BINDING PROTEIN FHUC"/>
    <property type="match status" value="1"/>
</dbReference>
<dbReference type="PANTHER" id="PTHR42771">
    <property type="entry name" value="IRON(3+)-HYDROXAMATE IMPORT ATP-BINDING PROTEIN FHUC"/>
    <property type="match status" value="1"/>
</dbReference>
<dbReference type="Proteomes" id="UP000095350">
    <property type="component" value="Unassembled WGS sequence"/>
</dbReference>
<evidence type="ECO:0000313" key="11">
    <source>
        <dbReference type="EMBL" id="CUN15344.1"/>
    </source>
</evidence>
<dbReference type="FunFam" id="3.40.50.300:FF:000134">
    <property type="entry name" value="Iron-enterobactin ABC transporter ATP-binding protein"/>
    <property type="match status" value="1"/>
</dbReference>
<reference evidence="11 12" key="1">
    <citation type="submission" date="2015-09" db="EMBL/GenBank/DDBJ databases">
        <authorList>
            <consortium name="Pathogen Informatics"/>
        </authorList>
    </citation>
    <scope>NUCLEOTIDE SEQUENCE [LARGE SCALE GENOMIC DNA]</scope>
    <source>
        <strain evidence="11 12">2789STDY5834960</strain>
    </source>
</reference>
<keyword evidence="3" id="KW-1003">Cell membrane</keyword>
<keyword evidence="2" id="KW-0813">Transport</keyword>
<dbReference type="Pfam" id="PF00005">
    <property type="entry name" value="ABC_tran"/>
    <property type="match status" value="1"/>
</dbReference>
<keyword evidence="7" id="KW-0408">Iron</keyword>
<evidence type="ECO:0000256" key="7">
    <source>
        <dbReference type="ARBA" id="ARBA00023004"/>
    </source>
</evidence>
<evidence type="ECO:0000256" key="5">
    <source>
        <dbReference type="ARBA" id="ARBA00022741"/>
    </source>
</evidence>
<dbReference type="PROSITE" id="PS00211">
    <property type="entry name" value="ABC_TRANSPORTER_1"/>
    <property type="match status" value="1"/>
</dbReference>
<evidence type="ECO:0000256" key="9">
    <source>
        <dbReference type="ARBA" id="ARBA00023136"/>
    </source>
</evidence>
<dbReference type="GO" id="GO:0006826">
    <property type="term" value="P:iron ion transport"/>
    <property type="evidence" value="ECO:0007669"/>
    <property type="project" value="UniProtKB-KW"/>
</dbReference>
<dbReference type="InterPro" id="IPR051535">
    <property type="entry name" value="Siderophore_ABC-ATPase"/>
</dbReference>
<dbReference type="PaxDb" id="166486-ERS852572_02162"/>
<accession>A0A173UKI4</accession>
<evidence type="ECO:0000256" key="6">
    <source>
        <dbReference type="ARBA" id="ARBA00022840"/>
    </source>
</evidence>
<dbReference type="AlphaFoldDB" id="A0A173UKI4"/>
<dbReference type="InterPro" id="IPR003593">
    <property type="entry name" value="AAA+_ATPase"/>
</dbReference>
<evidence type="ECO:0000256" key="8">
    <source>
        <dbReference type="ARBA" id="ARBA00023065"/>
    </source>
</evidence>
<evidence type="ECO:0000256" key="2">
    <source>
        <dbReference type="ARBA" id="ARBA00022448"/>
    </source>
</evidence>
<evidence type="ECO:0000256" key="1">
    <source>
        <dbReference type="ARBA" id="ARBA00004202"/>
    </source>
</evidence>
<evidence type="ECO:0000313" key="12">
    <source>
        <dbReference type="Proteomes" id="UP000095350"/>
    </source>
</evidence>
<evidence type="ECO:0000259" key="10">
    <source>
        <dbReference type="PROSITE" id="PS50893"/>
    </source>
</evidence>
<feature type="domain" description="ABC transporter" evidence="10">
    <location>
        <begin position="7"/>
        <end position="243"/>
    </location>
</feature>
<keyword evidence="4" id="KW-0410">Iron transport</keyword>
<dbReference type="Gene3D" id="3.40.50.300">
    <property type="entry name" value="P-loop containing nucleotide triphosphate hydrolases"/>
    <property type="match status" value="1"/>
</dbReference>
<keyword evidence="5" id="KW-0547">Nucleotide-binding</keyword>
<dbReference type="EMBL" id="CYXZ01000015">
    <property type="protein sequence ID" value="CUN15344.1"/>
    <property type="molecule type" value="Genomic_DNA"/>
</dbReference>
<dbReference type="SMART" id="SM00382">
    <property type="entry name" value="AAA"/>
    <property type="match status" value="1"/>
</dbReference>
<dbReference type="OrthoDB" id="9799337at2"/>
<evidence type="ECO:0000256" key="3">
    <source>
        <dbReference type="ARBA" id="ARBA00022475"/>
    </source>
</evidence>
<evidence type="ECO:0000256" key="4">
    <source>
        <dbReference type="ARBA" id="ARBA00022496"/>
    </source>
</evidence>
<keyword evidence="8" id="KW-0406">Ion transport</keyword>
<keyword evidence="9" id="KW-0472">Membrane</keyword>
<dbReference type="STRING" id="166486.ERS852572_02162"/>
<name>A0A173UKI4_9FIRM</name>
<dbReference type="RefSeq" id="WP_055194588.1">
    <property type="nucleotide sequence ID" value="NZ_CABIYH010000015.1"/>
</dbReference>
<sequence>METINAIEVKGLWAAYEDRMIIEDMNLKIPKGKITIIIGANGCGKSTLLKVISRILPAKRGEVRIDGMDLCKEKAEYIAKKVAVLPQTPTCPDAITVRELVSYGRFPYRKAIGGMSRHDIEQVDWALEKTGLTEISGRLVTELSGGQRQRAWIAMTLAQETEMILLDEPTTYLDMAYQLDVLQLLERMNREKQLTIVMVLHDLNEACRFADHIIGLKNGKVVCEGRPADVITRENIREIYGIDAKLVMSDGGYPICMEFDRVIKTL</sequence>
<dbReference type="GO" id="GO:0016887">
    <property type="term" value="F:ATP hydrolysis activity"/>
    <property type="evidence" value="ECO:0007669"/>
    <property type="project" value="InterPro"/>
</dbReference>
<comment type="subcellular location">
    <subcellularLocation>
        <location evidence="1">Cell membrane</location>
        <topology evidence="1">Peripheral membrane protein</topology>
    </subcellularLocation>
</comment>